<reference evidence="1 2" key="1">
    <citation type="submission" date="2019-09" db="EMBL/GenBank/DDBJ databases">
        <title>Genome sequence of Adhaeribacter sp. M2.</title>
        <authorList>
            <person name="Srinivasan S."/>
        </authorList>
    </citation>
    <scope>NUCLEOTIDE SEQUENCE [LARGE SCALE GENOMIC DNA]</scope>
    <source>
        <strain evidence="1 2">M2</strain>
    </source>
</reference>
<protein>
    <submittedName>
        <fullName evidence="1">Ferritin-like domain-containing protein</fullName>
    </submittedName>
</protein>
<dbReference type="Proteomes" id="UP000326570">
    <property type="component" value="Unassembled WGS sequence"/>
</dbReference>
<dbReference type="EMBL" id="VTWT01000005">
    <property type="protein sequence ID" value="KAA9333682.1"/>
    <property type="molecule type" value="Genomic_DNA"/>
</dbReference>
<evidence type="ECO:0000313" key="1">
    <source>
        <dbReference type="EMBL" id="KAA9333682.1"/>
    </source>
</evidence>
<dbReference type="CDD" id="cd00657">
    <property type="entry name" value="Ferritin_like"/>
    <property type="match status" value="1"/>
</dbReference>
<dbReference type="AlphaFoldDB" id="A0A5N1J005"/>
<dbReference type="SUPFAM" id="SSF47240">
    <property type="entry name" value="Ferritin-like"/>
    <property type="match status" value="1"/>
</dbReference>
<dbReference type="InterPro" id="IPR009078">
    <property type="entry name" value="Ferritin-like_SF"/>
</dbReference>
<dbReference type="Gene3D" id="1.20.1260.10">
    <property type="match status" value="1"/>
</dbReference>
<dbReference type="InterPro" id="IPR012347">
    <property type="entry name" value="Ferritin-like"/>
</dbReference>
<dbReference type="RefSeq" id="WP_150903848.1">
    <property type="nucleotide sequence ID" value="NZ_VTWT01000005.1"/>
</dbReference>
<name>A0A5N1J005_9BACT</name>
<sequence>MNIYKILTEIEKTDPEVYDKLGSRREVFKHFAGFGKKLAVAAVPLAFGSMFKKAYGQTSGGLIGILNYALTLEYLEAEFYTMAVAKAPGGSAGFIPSGEPIGAITTIRDHENAHVNFLKSAITAAGGTPAAKPTFDFSAGNGSNNGPFADVFTNYQTFLAVAQAFEDTGVRAYKGQADKITDNAVLTAALQIHSVEARHAAHIRRMRGQKGWITGKDGGNMPAATQAVYNGEENTNQAGVNVATLPGSSVNIGTEAFDEPLDMNVVLAIVDPFIV</sequence>
<organism evidence="1 2">
    <name type="scientific">Adhaeribacter soli</name>
    <dbReference type="NCBI Taxonomy" id="2607655"/>
    <lineage>
        <taxon>Bacteria</taxon>
        <taxon>Pseudomonadati</taxon>
        <taxon>Bacteroidota</taxon>
        <taxon>Cytophagia</taxon>
        <taxon>Cytophagales</taxon>
        <taxon>Hymenobacteraceae</taxon>
        <taxon>Adhaeribacter</taxon>
    </lineage>
</organism>
<keyword evidence="2" id="KW-1185">Reference proteome</keyword>
<evidence type="ECO:0000313" key="2">
    <source>
        <dbReference type="Proteomes" id="UP000326570"/>
    </source>
</evidence>
<gene>
    <name evidence="1" type="ORF">F0P94_10560</name>
</gene>
<dbReference type="Pfam" id="PF13668">
    <property type="entry name" value="Ferritin_2"/>
    <property type="match status" value="1"/>
</dbReference>
<proteinExistence type="predicted"/>
<comment type="caution">
    <text evidence="1">The sequence shown here is derived from an EMBL/GenBank/DDBJ whole genome shotgun (WGS) entry which is preliminary data.</text>
</comment>
<accession>A0A5N1J005</accession>